<reference evidence="2 3" key="1">
    <citation type="journal article" date="2014" name="BMC Genomics">
        <title>Comparative genome sequencing reveals chemotype-specific gene clusters in the toxigenic black mold Stachybotrys.</title>
        <authorList>
            <person name="Semeiks J."/>
            <person name="Borek D."/>
            <person name="Otwinowski Z."/>
            <person name="Grishin N.V."/>
        </authorList>
    </citation>
    <scope>NUCLEOTIDE SEQUENCE [LARGE SCALE GENOMIC DNA]</scope>
    <source>
        <strain evidence="3">CBS 109288 / IBT 7711</strain>
    </source>
</reference>
<feature type="domain" description="2EXR" evidence="1">
    <location>
        <begin position="3"/>
        <end position="62"/>
    </location>
</feature>
<evidence type="ECO:0000259" key="1">
    <source>
        <dbReference type="Pfam" id="PF20150"/>
    </source>
</evidence>
<dbReference type="Proteomes" id="UP000028045">
    <property type="component" value="Unassembled WGS sequence"/>
</dbReference>
<evidence type="ECO:0000313" key="2">
    <source>
        <dbReference type="EMBL" id="KEY74416.1"/>
    </source>
</evidence>
<name>A0A084BA37_STACB</name>
<evidence type="ECO:0000313" key="3">
    <source>
        <dbReference type="Proteomes" id="UP000028045"/>
    </source>
</evidence>
<sequence length="221" mass="25389">MSFASLPPELRWHIWILAAEPRRITNMRTQKSGGRFSKKQRQQGKDVLYETTATPPPVLMHAPSRAGHGVNFELDVFCVTSLYSIVNIVSHRSEVQRLRIQTDDHPDWYESATNYKVRKILSDFVNLTQVQVVLPLGDTTWAEVFEWQGFGYCHTDNITFIDQACGLVLTGHQLKLVADWRMVFSFDSAGNPPDADRLSEEIEHALDDTWHLTMTQMREID</sequence>
<dbReference type="AlphaFoldDB" id="A0A084BA37"/>
<accession>A0A084BA37</accession>
<dbReference type="HOGENOM" id="CLU_071377_3_0_1"/>
<dbReference type="Pfam" id="PF20150">
    <property type="entry name" value="2EXR"/>
    <property type="match status" value="1"/>
</dbReference>
<dbReference type="InterPro" id="IPR045518">
    <property type="entry name" value="2EXR"/>
</dbReference>
<organism evidence="2 3">
    <name type="scientific">Stachybotrys chartarum (strain CBS 109288 / IBT 7711)</name>
    <name type="common">Toxic black mold</name>
    <name type="synonym">Stilbospora chartarum</name>
    <dbReference type="NCBI Taxonomy" id="1280523"/>
    <lineage>
        <taxon>Eukaryota</taxon>
        <taxon>Fungi</taxon>
        <taxon>Dikarya</taxon>
        <taxon>Ascomycota</taxon>
        <taxon>Pezizomycotina</taxon>
        <taxon>Sordariomycetes</taxon>
        <taxon>Hypocreomycetidae</taxon>
        <taxon>Hypocreales</taxon>
        <taxon>Stachybotryaceae</taxon>
        <taxon>Stachybotrys</taxon>
    </lineage>
</organism>
<proteinExistence type="predicted"/>
<keyword evidence="3" id="KW-1185">Reference proteome</keyword>
<dbReference type="EMBL" id="KL647570">
    <property type="protein sequence ID" value="KEY74416.1"/>
    <property type="molecule type" value="Genomic_DNA"/>
</dbReference>
<gene>
    <name evidence="2" type="ORF">S7711_10848</name>
</gene>
<protein>
    <recommendedName>
        <fullName evidence="1">2EXR domain-containing protein</fullName>
    </recommendedName>
</protein>
<dbReference type="OrthoDB" id="3473305at2759"/>